<dbReference type="EMBL" id="GGEC01058496">
    <property type="protein sequence ID" value="MBX38980.1"/>
    <property type="molecule type" value="Transcribed_RNA"/>
</dbReference>
<name>A0A2P2N981_RHIMU</name>
<keyword evidence="1" id="KW-1133">Transmembrane helix</keyword>
<accession>A0A2P2N981</accession>
<evidence type="ECO:0000256" key="1">
    <source>
        <dbReference type="SAM" id="Phobius"/>
    </source>
</evidence>
<evidence type="ECO:0000313" key="2">
    <source>
        <dbReference type="EMBL" id="MBX38980.1"/>
    </source>
</evidence>
<sequence length="41" mass="4591">MHEGLCESLPPTLMSMLNAPYMVQYSIALYLVLMVLLMGCL</sequence>
<organism evidence="2">
    <name type="scientific">Rhizophora mucronata</name>
    <name type="common">Asiatic mangrove</name>
    <dbReference type="NCBI Taxonomy" id="61149"/>
    <lineage>
        <taxon>Eukaryota</taxon>
        <taxon>Viridiplantae</taxon>
        <taxon>Streptophyta</taxon>
        <taxon>Embryophyta</taxon>
        <taxon>Tracheophyta</taxon>
        <taxon>Spermatophyta</taxon>
        <taxon>Magnoliopsida</taxon>
        <taxon>eudicotyledons</taxon>
        <taxon>Gunneridae</taxon>
        <taxon>Pentapetalae</taxon>
        <taxon>rosids</taxon>
        <taxon>fabids</taxon>
        <taxon>Malpighiales</taxon>
        <taxon>Rhizophoraceae</taxon>
        <taxon>Rhizophora</taxon>
    </lineage>
</organism>
<keyword evidence="1" id="KW-0812">Transmembrane</keyword>
<reference evidence="2" key="1">
    <citation type="submission" date="2018-02" db="EMBL/GenBank/DDBJ databases">
        <title>Rhizophora mucronata_Transcriptome.</title>
        <authorList>
            <person name="Meera S.P."/>
            <person name="Sreeshan A."/>
            <person name="Augustine A."/>
        </authorList>
    </citation>
    <scope>NUCLEOTIDE SEQUENCE</scope>
    <source>
        <tissue evidence="2">Leaf</tissue>
    </source>
</reference>
<protein>
    <submittedName>
        <fullName evidence="2">Uncharacterized protein</fullName>
    </submittedName>
</protein>
<dbReference type="AlphaFoldDB" id="A0A2P2N981"/>
<keyword evidence="1" id="KW-0472">Membrane</keyword>
<feature type="transmembrane region" description="Helical" evidence="1">
    <location>
        <begin position="22"/>
        <end position="40"/>
    </location>
</feature>
<proteinExistence type="predicted"/>